<evidence type="ECO:0000313" key="8">
    <source>
        <dbReference type="EMBL" id="SPQ97156.1"/>
    </source>
</evidence>
<dbReference type="EC" id="4.2.1.11" evidence="3"/>
<dbReference type="InterPro" id="IPR020810">
    <property type="entry name" value="Enolase_C"/>
</dbReference>
<dbReference type="Proteomes" id="UP000290189">
    <property type="component" value="Unassembled WGS sequence"/>
</dbReference>
<evidence type="ECO:0000256" key="3">
    <source>
        <dbReference type="ARBA" id="ARBA00012058"/>
    </source>
</evidence>
<dbReference type="EMBL" id="OVEO01000007">
    <property type="protein sequence ID" value="SPQ97156.1"/>
    <property type="molecule type" value="Genomic_DNA"/>
</dbReference>
<feature type="compositionally biased region" description="Low complexity" evidence="6">
    <location>
        <begin position="1"/>
        <end position="14"/>
    </location>
</feature>
<evidence type="ECO:0000256" key="2">
    <source>
        <dbReference type="ARBA" id="ARBA00009604"/>
    </source>
</evidence>
<comment type="similarity">
    <text evidence="2">Belongs to the enolase family.</text>
</comment>
<evidence type="ECO:0000256" key="1">
    <source>
        <dbReference type="ARBA" id="ARBA00005031"/>
    </source>
</evidence>
<evidence type="ECO:0000256" key="5">
    <source>
        <dbReference type="ARBA" id="ARBA00023239"/>
    </source>
</evidence>
<evidence type="ECO:0000313" key="9">
    <source>
        <dbReference type="Proteomes" id="UP000290189"/>
    </source>
</evidence>
<comment type="pathway">
    <text evidence="1">Carbohydrate degradation; glycolysis; pyruvate from D-glyceraldehyde 3-phosphate: step 4/5.</text>
</comment>
<dbReference type="UniPathway" id="UPA00109">
    <property type="reaction ID" value="UER00187"/>
</dbReference>
<feature type="compositionally biased region" description="Low complexity" evidence="6">
    <location>
        <begin position="22"/>
        <end position="32"/>
    </location>
</feature>
<dbReference type="InterPro" id="IPR000941">
    <property type="entry name" value="Enolase"/>
</dbReference>
<keyword evidence="8" id="KW-0496">Mitochondrion</keyword>
<gene>
    <name evidence="8" type="ORF">PLBR_LOCUS4371</name>
</gene>
<evidence type="ECO:0000256" key="6">
    <source>
        <dbReference type="SAM" id="MobiDB-lite"/>
    </source>
</evidence>
<dbReference type="Pfam" id="PF00113">
    <property type="entry name" value="Enolase_C"/>
    <property type="match status" value="2"/>
</dbReference>
<keyword evidence="4" id="KW-0324">Glycolysis</keyword>
<dbReference type="SMART" id="SM01192">
    <property type="entry name" value="Enolase_C"/>
    <property type="match status" value="1"/>
</dbReference>
<reference evidence="8 9" key="1">
    <citation type="submission" date="2018-03" db="EMBL/GenBank/DDBJ databases">
        <authorList>
            <person name="Fogelqvist J."/>
        </authorList>
    </citation>
    <scope>NUCLEOTIDE SEQUENCE [LARGE SCALE GENOMIC DNA]</scope>
</reference>
<dbReference type="GO" id="GO:0000287">
    <property type="term" value="F:magnesium ion binding"/>
    <property type="evidence" value="ECO:0007669"/>
    <property type="project" value="InterPro"/>
</dbReference>
<dbReference type="AlphaFoldDB" id="A0A3P3YAF8"/>
<keyword evidence="5" id="KW-0456">Lyase</keyword>
<sequence length="456" mass="47637">MASATAIMASTSGSSGQGGGSPSATATSVASQSPKAQEVMEYLTTHELTQKLNDIVNACVRARADDPFAFMATQMHRIQQPATITRVRVVRLLSSVHVSVYGKCYQPDQLCGAGSVPQSDPPAATTTSAEEISQALTALLKGQGLADLVALDQLVSDLSKEWAPAVMPSLSTALAISVSQASHLEPYALISSICFGQQKKDSELAIPSPLVEVARPRASKYRAVGIVALPPGQPLLSQLQRAQTICKALESVGTVAANGTVTIDGKKFDDVLNVIEKAITSTGVVLGEQVGIWVDVGADACFVAEANEYEVDGGASASREELFAQYESMLASHPAVSALIDPFHRDDRDGWALFANASARRCTPISSSSDPIPGAAASVSLSSTVSQAIQDARSAREANCDVVISRRPVEGPESIIADVAVGVGAKFARFGPIAPAENACKYDRLLQIESALQAAK</sequence>
<dbReference type="CDD" id="cd22962">
    <property type="entry name" value="DD_AtENO3-like"/>
    <property type="match status" value="1"/>
</dbReference>
<dbReference type="GO" id="GO:0004634">
    <property type="term" value="F:phosphopyruvate hydratase activity"/>
    <property type="evidence" value="ECO:0007669"/>
    <property type="project" value="UniProtKB-EC"/>
</dbReference>
<evidence type="ECO:0000259" key="7">
    <source>
        <dbReference type="SMART" id="SM01192"/>
    </source>
</evidence>
<geneLocation type="mitochondrion" evidence="8"/>
<dbReference type="SUPFAM" id="SSF51604">
    <property type="entry name" value="Enolase C-terminal domain-like"/>
    <property type="match status" value="1"/>
</dbReference>
<dbReference type="GO" id="GO:0006096">
    <property type="term" value="P:glycolytic process"/>
    <property type="evidence" value="ECO:0007669"/>
    <property type="project" value="UniProtKB-UniPathway"/>
</dbReference>
<accession>A0A3P3YAF8</accession>
<feature type="domain" description="Enolase C-terminal TIM barrel" evidence="7">
    <location>
        <begin position="203"/>
        <end position="456"/>
    </location>
</feature>
<dbReference type="PANTHER" id="PTHR11902:SF30">
    <property type="entry name" value="ENOLASE 4"/>
    <property type="match status" value="1"/>
</dbReference>
<dbReference type="Gene3D" id="3.20.20.120">
    <property type="entry name" value="Enolase-like C-terminal domain"/>
    <property type="match status" value="1"/>
</dbReference>
<feature type="region of interest" description="Disordered" evidence="6">
    <location>
        <begin position="1"/>
        <end position="32"/>
    </location>
</feature>
<dbReference type="PANTHER" id="PTHR11902">
    <property type="entry name" value="ENOLASE"/>
    <property type="match status" value="1"/>
</dbReference>
<organism evidence="8 9">
    <name type="scientific">Plasmodiophora brassicae</name>
    <name type="common">Clubroot disease agent</name>
    <dbReference type="NCBI Taxonomy" id="37360"/>
    <lineage>
        <taxon>Eukaryota</taxon>
        <taxon>Sar</taxon>
        <taxon>Rhizaria</taxon>
        <taxon>Endomyxa</taxon>
        <taxon>Phytomyxea</taxon>
        <taxon>Plasmodiophorida</taxon>
        <taxon>Plasmodiophoridae</taxon>
        <taxon>Plasmodiophora</taxon>
    </lineage>
</organism>
<dbReference type="GO" id="GO:0000015">
    <property type="term" value="C:phosphopyruvate hydratase complex"/>
    <property type="evidence" value="ECO:0007669"/>
    <property type="project" value="InterPro"/>
</dbReference>
<evidence type="ECO:0000256" key="4">
    <source>
        <dbReference type="ARBA" id="ARBA00023152"/>
    </source>
</evidence>
<name>A0A3P3YAF8_PLABS</name>
<proteinExistence type="inferred from homology"/>
<dbReference type="InterPro" id="IPR036849">
    <property type="entry name" value="Enolase-like_C_sf"/>
</dbReference>
<protein>
    <recommendedName>
        <fullName evidence="3">phosphopyruvate hydratase</fullName>
        <ecNumber evidence="3">4.2.1.11</ecNumber>
    </recommendedName>
</protein>